<keyword evidence="2" id="KW-0732">Signal</keyword>
<evidence type="ECO:0008006" key="5">
    <source>
        <dbReference type="Google" id="ProtNLM"/>
    </source>
</evidence>
<proteinExistence type="predicted"/>
<gene>
    <name evidence="3" type="ORF">GCM10011349_30980</name>
</gene>
<evidence type="ECO:0000313" key="3">
    <source>
        <dbReference type="EMBL" id="GGN54875.1"/>
    </source>
</evidence>
<dbReference type="EMBL" id="BMLK01000015">
    <property type="protein sequence ID" value="GGN54875.1"/>
    <property type="molecule type" value="Genomic_DNA"/>
</dbReference>
<name>A0ABQ2JU70_9SPHN</name>
<reference evidence="4" key="1">
    <citation type="journal article" date="2019" name="Int. J. Syst. Evol. Microbiol.">
        <title>The Global Catalogue of Microorganisms (GCM) 10K type strain sequencing project: providing services to taxonomists for standard genome sequencing and annotation.</title>
        <authorList>
            <consortium name="The Broad Institute Genomics Platform"/>
            <consortium name="The Broad Institute Genome Sequencing Center for Infectious Disease"/>
            <person name="Wu L."/>
            <person name="Ma J."/>
        </authorList>
    </citation>
    <scope>NUCLEOTIDE SEQUENCE [LARGE SCALE GENOMIC DNA]</scope>
    <source>
        <strain evidence="4">CGMCC 1.6784</strain>
    </source>
</reference>
<evidence type="ECO:0000313" key="4">
    <source>
        <dbReference type="Proteomes" id="UP000605099"/>
    </source>
</evidence>
<feature type="region of interest" description="Disordered" evidence="1">
    <location>
        <begin position="42"/>
        <end position="93"/>
    </location>
</feature>
<evidence type="ECO:0000256" key="1">
    <source>
        <dbReference type="SAM" id="MobiDB-lite"/>
    </source>
</evidence>
<keyword evidence="4" id="KW-1185">Reference proteome</keyword>
<feature type="signal peptide" evidence="2">
    <location>
        <begin position="1"/>
        <end position="23"/>
    </location>
</feature>
<sequence>MKRIALCVGTAAAMALVPASAFAGTKASQSMPHFSPSAFKKAAFGSFDEPPGRTEHGQGKGHGTGKSDNGNHKGWGKGNHYGWGNRGNGSGGC</sequence>
<dbReference type="Proteomes" id="UP000605099">
    <property type="component" value="Unassembled WGS sequence"/>
</dbReference>
<comment type="caution">
    <text evidence="3">The sequence shown here is derived from an EMBL/GenBank/DDBJ whole genome shotgun (WGS) entry which is preliminary data.</text>
</comment>
<feature type="chain" id="PRO_5046814325" description="Sulfur globule protein" evidence="2">
    <location>
        <begin position="24"/>
        <end position="93"/>
    </location>
</feature>
<accession>A0ABQ2JU70</accession>
<protein>
    <recommendedName>
        <fullName evidence="5">Sulfur globule protein</fullName>
    </recommendedName>
</protein>
<feature type="compositionally biased region" description="Gly residues" evidence="1">
    <location>
        <begin position="76"/>
        <end position="93"/>
    </location>
</feature>
<organism evidence="3 4">
    <name type="scientific">Novosphingobium indicum</name>
    <dbReference type="NCBI Taxonomy" id="462949"/>
    <lineage>
        <taxon>Bacteria</taxon>
        <taxon>Pseudomonadati</taxon>
        <taxon>Pseudomonadota</taxon>
        <taxon>Alphaproteobacteria</taxon>
        <taxon>Sphingomonadales</taxon>
        <taxon>Sphingomonadaceae</taxon>
        <taxon>Novosphingobium</taxon>
    </lineage>
</organism>
<dbReference type="RefSeq" id="WP_188821028.1">
    <property type="nucleotide sequence ID" value="NZ_BMLK01000015.1"/>
</dbReference>
<evidence type="ECO:0000256" key="2">
    <source>
        <dbReference type="SAM" id="SignalP"/>
    </source>
</evidence>